<keyword evidence="1" id="KW-0472">Membrane</keyword>
<keyword evidence="3" id="KW-1185">Reference proteome</keyword>
<accession>A0A6A5ZDS4</accession>
<keyword evidence="1" id="KW-1133">Transmembrane helix</keyword>
<evidence type="ECO:0000256" key="1">
    <source>
        <dbReference type="SAM" id="Phobius"/>
    </source>
</evidence>
<dbReference type="AlphaFoldDB" id="A0A6A5ZDS4"/>
<name>A0A6A5ZDS4_9PLEO</name>
<feature type="transmembrane region" description="Helical" evidence="1">
    <location>
        <begin position="45"/>
        <end position="68"/>
    </location>
</feature>
<dbReference type="Proteomes" id="UP000799770">
    <property type="component" value="Unassembled WGS sequence"/>
</dbReference>
<reference evidence="2" key="1">
    <citation type="journal article" date="2020" name="Stud. Mycol.">
        <title>101 Dothideomycetes genomes: a test case for predicting lifestyles and emergence of pathogens.</title>
        <authorList>
            <person name="Haridas S."/>
            <person name="Albert R."/>
            <person name="Binder M."/>
            <person name="Bloem J."/>
            <person name="Labutti K."/>
            <person name="Salamov A."/>
            <person name="Andreopoulos B."/>
            <person name="Baker S."/>
            <person name="Barry K."/>
            <person name="Bills G."/>
            <person name="Bluhm B."/>
            <person name="Cannon C."/>
            <person name="Castanera R."/>
            <person name="Culley D."/>
            <person name="Daum C."/>
            <person name="Ezra D."/>
            <person name="Gonzalez J."/>
            <person name="Henrissat B."/>
            <person name="Kuo A."/>
            <person name="Liang C."/>
            <person name="Lipzen A."/>
            <person name="Lutzoni F."/>
            <person name="Magnuson J."/>
            <person name="Mondo S."/>
            <person name="Nolan M."/>
            <person name="Ohm R."/>
            <person name="Pangilinan J."/>
            <person name="Park H.-J."/>
            <person name="Ramirez L."/>
            <person name="Alfaro M."/>
            <person name="Sun H."/>
            <person name="Tritt A."/>
            <person name="Yoshinaga Y."/>
            <person name="Zwiers L.-H."/>
            <person name="Turgeon B."/>
            <person name="Goodwin S."/>
            <person name="Spatafora J."/>
            <person name="Crous P."/>
            <person name="Grigoriev I."/>
        </authorList>
    </citation>
    <scope>NUCLEOTIDE SEQUENCE</scope>
    <source>
        <strain evidence="2">CBS 627.86</strain>
    </source>
</reference>
<evidence type="ECO:0000313" key="3">
    <source>
        <dbReference type="Proteomes" id="UP000799770"/>
    </source>
</evidence>
<keyword evidence="1" id="KW-0812">Transmembrane</keyword>
<evidence type="ECO:0000313" key="2">
    <source>
        <dbReference type="EMBL" id="KAF2117224.1"/>
    </source>
</evidence>
<gene>
    <name evidence="2" type="ORF">BDV96DRAFT_644654</name>
</gene>
<organism evidence="2 3">
    <name type="scientific">Lophiotrema nucula</name>
    <dbReference type="NCBI Taxonomy" id="690887"/>
    <lineage>
        <taxon>Eukaryota</taxon>
        <taxon>Fungi</taxon>
        <taxon>Dikarya</taxon>
        <taxon>Ascomycota</taxon>
        <taxon>Pezizomycotina</taxon>
        <taxon>Dothideomycetes</taxon>
        <taxon>Pleosporomycetidae</taxon>
        <taxon>Pleosporales</taxon>
        <taxon>Lophiotremataceae</taxon>
        <taxon>Lophiotrema</taxon>
    </lineage>
</organism>
<proteinExistence type="predicted"/>
<dbReference type="EMBL" id="ML977319">
    <property type="protein sequence ID" value="KAF2117224.1"/>
    <property type="molecule type" value="Genomic_DNA"/>
</dbReference>
<sequence length="163" mass="18544">MSASATPTPTPLLDLSAVDPCDLTANHTLCFAARKATDFAAWNPWWVLLLCTLFLLFSLFEALTLFFLPEHRMRRLEAWLYRRVTRHVLVWAIGNDGEGDVGRTWSERLGFRGWRAFVGRRREGGGEGAVVDELGGIELRVMRRRRGTSLKGNSDGTWHRLED</sequence>
<protein>
    <submittedName>
        <fullName evidence="2">Uncharacterized protein</fullName>
    </submittedName>
</protein>